<dbReference type="GO" id="GO:0008643">
    <property type="term" value="P:carbohydrate transport"/>
    <property type="evidence" value="ECO:0007669"/>
    <property type="project" value="InterPro"/>
</dbReference>
<dbReference type="InterPro" id="IPR038673">
    <property type="entry name" value="OprB_sf"/>
</dbReference>
<gene>
    <name evidence="3" type="ORF">PJIAN_497</name>
</gene>
<protein>
    <submittedName>
        <fullName evidence="3">High affinity Mn2+ porin</fullName>
    </submittedName>
</protein>
<keyword evidence="4" id="KW-1185">Reference proteome</keyword>
<evidence type="ECO:0000256" key="2">
    <source>
        <dbReference type="RuleBase" id="RU363072"/>
    </source>
</evidence>
<dbReference type="GO" id="GO:0015288">
    <property type="term" value="F:porin activity"/>
    <property type="evidence" value="ECO:0007669"/>
    <property type="project" value="InterPro"/>
</dbReference>
<reference evidence="4" key="2">
    <citation type="journal article" date="2017" name="Genome Announc.">
        <title>Draft genome sequence of Paludibacter jiangxiensis NM7(T), a propionate-producing fermentative bacterium.</title>
        <authorList>
            <person name="Qiu Y.-L."/>
            <person name="Tourlousse D.M."/>
            <person name="Matsuura N."/>
            <person name="Ohashi A."/>
            <person name="Sekiguchi Y."/>
        </authorList>
    </citation>
    <scope>NUCLEOTIDE SEQUENCE [LARGE SCALE GENOMIC DNA]</scope>
    <source>
        <strain evidence="4">NM7</strain>
    </source>
</reference>
<dbReference type="STRING" id="681398.PJIAN_497"/>
<organism evidence="3 4">
    <name type="scientific">Paludibacter jiangxiensis</name>
    <dbReference type="NCBI Taxonomy" id="681398"/>
    <lineage>
        <taxon>Bacteria</taxon>
        <taxon>Pseudomonadati</taxon>
        <taxon>Bacteroidota</taxon>
        <taxon>Bacteroidia</taxon>
        <taxon>Bacteroidales</taxon>
        <taxon>Paludibacteraceae</taxon>
        <taxon>Paludibacter</taxon>
    </lineage>
</organism>
<dbReference type="InterPro" id="IPR007049">
    <property type="entry name" value="Carb-sel_porin_OprB"/>
</dbReference>
<proteinExistence type="inferred from homology"/>
<sequence>MIKKLLISIFLFSSFSLLAQTADSLKAERLSVHFQSTVIRQMKPAFHAAYSGINSLSPREDAQTSLTSTLFLGLRLWDGASAYFNPELSGGSGLSGAVGVADALNGETYRIGNPAPQISLARLYVRQLIALTDKRSYQNSDMNQLGGWIPERYVSISIGKSAIADFFDGNKFSHDPRSQFMAWSLMDNGAWDYPANTHGYTESVILEYVSPTHELRYAASLLPKAPNGEGLNWNIGKALSHSLEYTHKHTIAGQEGAIRLLGYFSTANMGSYSQSLANPSDIASTRVYGHTKYGFGINAEQNITGDLGCFLRAGWNDGHHETWAFTEIDRTLSGGFVLTGQRWKRSNDNIGLAYVISGLSKDHRDFLKAGGNGFILGDGTLHYAPEQLAELYYSAEMKKDMLYLTAAYQLLVNPGYNKDRSGPVNVFSVRLHVKI</sequence>
<evidence type="ECO:0000313" key="4">
    <source>
        <dbReference type="Proteomes" id="UP000076586"/>
    </source>
</evidence>
<reference evidence="4" key="1">
    <citation type="submission" date="2016-04" db="EMBL/GenBank/DDBJ databases">
        <title>Draft genome sequence of Paludibacter jiangxiensis strain NM7.</title>
        <authorList>
            <person name="Qiu Y."/>
            <person name="Matsuura N."/>
            <person name="Ohashi A."/>
            <person name="Tourlousse M.D."/>
            <person name="Sekiguchi Y."/>
        </authorList>
    </citation>
    <scope>NUCLEOTIDE SEQUENCE [LARGE SCALE GENOMIC DNA]</scope>
    <source>
        <strain evidence="4">NM7</strain>
    </source>
</reference>
<comment type="similarity">
    <text evidence="1 2">Belongs to the OprB family.</text>
</comment>
<dbReference type="AlphaFoldDB" id="A0A171ADF6"/>
<feature type="signal peptide" evidence="2">
    <location>
        <begin position="1"/>
        <end position="19"/>
    </location>
</feature>
<dbReference type="GO" id="GO:0016020">
    <property type="term" value="C:membrane"/>
    <property type="evidence" value="ECO:0007669"/>
    <property type="project" value="InterPro"/>
</dbReference>
<dbReference type="EMBL" id="BDCR01000004">
    <property type="protein sequence ID" value="GAT63558.1"/>
    <property type="molecule type" value="Genomic_DNA"/>
</dbReference>
<dbReference type="Proteomes" id="UP000076586">
    <property type="component" value="Unassembled WGS sequence"/>
</dbReference>
<dbReference type="Gene3D" id="2.40.160.180">
    <property type="entry name" value="Carbohydrate-selective porin OprB"/>
    <property type="match status" value="1"/>
</dbReference>
<evidence type="ECO:0000313" key="3">
    <source>
        <dbReference type="EMBL" id="GAT63558.1"/>
    </source>
</evidence>
<comment type="caution">
    <text evidence="3">The sequence shown here is derived from an EMBL/GenBank/DDBJ whole genome shotgun (WGS) entry which is preliminary data.</text>
</comment>
<dbReference type="Pfam" id="PF04966">
    <property type="entry name" value="OprB"/>
    <property type="match status" value="1"/>
</dbReference>
<dbReference type="OrthoDB" id="5755240at2"/>
<keyword evidence="2" id="KW-0732">Signal</keyword>
<evidence type="ECO:0000256" key="1">
    <source>
        <dbReference type="ARBA" id="ARBA00008769"/>
    </source>
</evidence>
<feature type="chain" id="PRO_5007749640" evidence="2">
    <location>
        <begin position="20"/>
        <end position="435"/>
    </location>
</feature>
<name>A0A171ADF6_9BACT</name>
<accession>A0A171ADF6</accession>
<dbReference type="RefSeq" id="WP_068706405.1">
    <property type="nucleotide sequence ID" value="NZ_BDCR01000004.1"/>
</dbReference>